<evidence type="ECO:0000256" key="8">
    <source>
        <dbReference type="SAM" id="Phobius"/>
    </source>
</evidence>
<feature type="transmembrane region" description="Helical" evidence="8">
    <location>
        <begin position="208"/>
        <end position="228"/>
    </location>
</feature>
<evidence type="ECO:0000256" key="7">
    <source>
        <dbReference type="ARBA" id="ARBA00023136"/>
    </source>
</evidence>
<evidence type="ECO:0000256" key="1">
    <source>
        <dbReference type="ARBA" id="ARBA00004651"/>
    </source>
</evidence>
<feature type="transmembrane region" description="Helical" evidence="8">
    <location>
        <begin position="15"/>
        <end position="33"/>
    </location>
</feature>
<dbReference type="RefSeq" id="WP_015358707.1">
    <property type="nucleotide sequence ID" value="NZ_CP014672.1"/>
</dbReference>
<dbReference type="Proteomes" id="UP000092971">
    <property type="component" value="Chromosome"/>
</dbReference>
<organism evidence="9 10">
    <name type="scientific">Thermoclostridium stercorarium subsp. thermolacticum DSM 2910</name>
    <dbReference type="NCBI Taxonomy" id="1121336"/>
    <lineage>
        <taxon>Bacteria</taxon>
        <taxon>Bacillati</taxon>
        <taxon>Bacillota</taxon>
        <taxon>Clostridia</taxon>
        <taxon>Eubacteriales</taxon>
        <taxon>Oscillospiraceae</taxon>
        <taxon>Thermoclostridium</taxon>
    </lineage>
</organism>
<evidence type="ECO:0000256" key="3">
    <source>
        <dbReference type="ARBA" id="ARBA00022448"/>
    </source>
</evidence>
<sequence>MEENKLNELKKGVKAAVPIMTGYIPIGAAFGILASQQGFTTGTIFLMSLLVYAGSAQFIAAAMISEGADAVSVITTTFLVNLRHLLMSASLSPYMGKFSTWLQSVIAFGITDETFAVSESYTRHNGASGQFFLGLHMASQGSWILATVLGGIFGTGLGQATKWGIDFALSAMFIGLLLMQLKDKKGLLVSICAGVLSLALKIKLGGNFNVIIAAVVAATAGVIAEKWIKK</sequence>
<dbReference type="EMBL" id="CP014672">
    <property type="protein sequence ID" value="ANW98415.1"/>
    <property type="molecule type" value="Genomic_DNA"/>
</dbReference>
<comment type="similarity">
    <text evidence="2">Belongs to the AzlC family.</text>
</comment>
<dbReference type="InterPro" id="IPR011606">
    <property type="entry name" value="Brnchd-chn_aa_trnsp_permease"/>
</dbReference>
<protein>
    <submittedName>
        <fullName evidence="9">Branched-chain amino acid permease</fullName>
    </submittedName>
</protein>
<proteinExistence type="inferred from homology"/>
<keyword evidence="5 8" id="KW-0812">Transmembrane</keyword>
<evidence type="ECO:0000313" key="10">
    <source>
        <dbReference type="Proteomes" id="UP000092971"/>
    </source>
</evidence>
<comment type="subcellular location">
    <subcellularLocation>
        <location evidence="1">Cell membrane</location>
        <topology evidence="1">Multi-pass membrane protein</topology>
    </subcellularLocation>
</comment>
<gene>
    <name evidence="9" type="ORF">CSTERTH_04835</name>
</gene>
<keyword evidence="7 8" id="KW-0472">Membrane</keyword>
<reference evidence="9 10" key="1">
    <citation type="submission" date="2016-02" db="EMBL/GenBank/DDBJ databases">
        <title>Comparison of Clostridium stercorarium subspecies using comparative genomics and transcriptomics.</title>
        <authorList>
            <person name="Schellenberg J."/>
            <person name="Thallinger G."/>
            <person name="Levin D.B."/>
            <person name="Zhang X."/>
            <person name="Alvare G."/>
            <person name="Fristensky B."/>
            <person name="Sparling R."/>
        </authorList>
    </citation>
    <scope>NUCLEOTIDE SEQUENCE [LARGE SCALE GENOMIC DNA]</scope>
    <source>
        <strain evidence="9 10">DSM 2910</strain>
    </source>
</reference>
<keyword evidence="6 8" id="KW-1133">Transmembrane helix</keyword>
<evidence type="ECO:0000256" key="5">
    <source>
        <dbReference type="ARBA" id="ARBA00022692"/>
    </source>
</evidence>
<feature type="transmembrane region" description="Helical" evidence="8">
    <location>
        <begin position="160"/>
        <end position="179"/>
    </location>
</feature>
<accession>A0A1B1YCD1</accession>
<dbReference type="OrthoDB" id="3177005at2"/>
<feature type="transmembrane region" description="Helical" evidence="8">
    <location>
        <begin position="131"/>
        <end position="154"/>
    </location>
</feature>
<feature type="transmembrane region" description="Helical" evidence="8">
    <location>
        <begin position="45"/>
        <end position="64"/>
    </location>
</feature>
<dbReference type="GO" id="GO:1903785">
    <property type="term" value="P:L-valine transmembrane transport"/>
    <property type="evidence" value="ECO:0007669"/>
    <property type="project" value="TreeGrafter"/>
</dbReference>
<evidence type="ECO:0000256" key="2">
    <source>
        <dbReference type="ARBA" id="ARBA00010735"/>
    </source>
</evidence>
<dbReference type="Pfam" id="PF03591">
    <property type="entry name" value="AzlC"/>
    <property type="match status" value="1"/>
</dbReference>
<keyword evidence="4" id="KW-1003">Cell membrane</keyword>
<evidence type="ECO:0000256" key="4">
    <source>
        <dbReference type="ARBA" id="ARBA00022475"/>
    </source>
</evidence>
<evidence type="ECO:0000256" key="6">
    <source>
        <dbReference type="ARBA" id="ARBA00022989"/>
    </source>
</evidence>
<dbReference type="AlphaFoldDB" id="A0A1B1YCD1"/>
<dbReference type="GO" id="GO:0005886">
    <property type="term" value="C:plasma membrane"/>
    <property type="evidence" value="ECO:0007669"/>
    <property type="project" value="UniProtKB-SubCell"/>
</dbReference>
<dbReference type="PANTHER" id="PTHR34979:SF1">
    <property type="entry name" value="INNER MEMBRANE PROTEIN YGAZ"/>
    <property type="match status" value="1"/>
</dbReference>
<name>A0A1B1YCD1_THEST</name>
<keyword evidence="3" id="KW-0813">Transport</keyword>
<dbReference type="PANTHER" id="PTHR34979">
    <property type="entry name" value="INNER MEMBRANE PROTEIN YGAZ"/>
    <property type="match status" value="1"/>
</dbReference>
<evidence type="ECO:0000313" key="9">
    <source>
        <dbReference type="EMBL" id="ANW98415.1"/>
    </source>
</evidence>